<dbReference type="EMBL" id="MUAI01000045">
    <property type="protein sequence ID" value="OOR03404.1"/>
    <property type="molecule type" value="Genomic_DNA"/>
</dbReference>
<dbReference type="Proteomes" id="UP000190696">
    <property type="component" value="Unassembled WGS sequence"/>
</dbReference>
<dbReference type="GO" id="GO:0003677">
    <property type="term" value="F:DNA binding"/>
    <property type="evidence" value="ECO:0007669"/>
    <property type="project" value="UniProtKB-KW"/>
</dbReference>
<dbReference type="InterPro" id="IPR001387">
    <property type="entry name" value="Cro/C1-type_HTH"/>
</dbReference>
<sequence length="114" mass="13000">MFGKRLRELRNKKNMSATALGKALGIAQTTISNWENSGAEPNYEMLVKISRFFGVSVDYLVGNDGDSNKNEISRLAKELYEDLNSVSEDERQEIEKGLLEYIEFLGYKVKKTKK</sequence>
<dbReference type="AlphaFoldDB" id="A0A1S9T061"/>
<gene>
    <name evidence="3" type="ORF">BW900_27315</name>
</gene>
<reference evidence="3 4" key="1">
    <citation type="submission" date="2017-01" db="EMBL/GenBank/DDBJ databases">
        <title>Bacillus cereus isolates.</title>
        <authorList>
            <person name="Beno S.M."/>
        </authorList>
    </citation>
    <scope>NUCLEOTIDE SEQUENCE [LARGE SCALE GENOMIC DNA]</scope>
    <source>
        <strain evidence="3 4">FSL W7-1108</strain>
    </source>
</reference>
<dbReference type="PROSITE" id="PS50943">
    <property type="entry name" value="HTH_CROC1"/>
    <property type="match status" value="1"/>
</dbReference>
<dbReference type="InterPro" id="IPR010982">
    <property type="entry name" value="Lambda_DNA-bd_dom_sf"/>
</dbReference>
<evidence type="ECO:0000313" key="3">
    <source>
        <dbReference type="EMBL" id="OOR03404.1"/>
    </source>
</evidence>
<evidence type="ECO:0000259" key="2">
    <source>
        <dbReference type="PROSITE" id="PS50943"/>
    </source>
</evidence>
<dbReference type="CDD" id="cd00093">
    <property type="entry name" value="HTH_XRE"/>
    <property type="match status" value="1"/>
</dbReference>
<proteinExistence type="predicted"/>
<organism evidence="3 4">
    <name type="scientific">Bacillus mycoides</name>
    <dbReference type="NCBI Taxonomy" id="1405"/>
    <lineage>
        <taxon>Bacteria</taxon>
        <taxon>Bacillati</taxon>
        <taxon>Bacillota</taxon>
        <taxon>Bacilli</taxon>
        <taxon>Bacillales</taxon>
        <taxon>Bacillaceae</taxon>
        <taxon>Bacillus</taxon>
        <taxon>Bacillus cereus group</taxon>
    </lineage>
</organism>
<keyword evidence="1" id="KW-0238">DNA-binding</keyword>
<protein>
    <submittedName>
        <fullName evidence="3">Transcriptional regulator</fullName>
    </submittedName>
</protein>
<dbReference type="RefSeq" id="WP_002187884.1">
    <property type="nucleotide sequence ID" value="NZ_CP093836.1"/>
</dbReference>
<dbReference type="SMART" id="SM00530">
    <property type="entry name" value="HTH_XRE"/>
    <property type="match status" value="1"/>
</dbReference>
<dbReference type="SUPFAM" id="SSF47413">
    <property type="entry name" value="lambda repressor-like DNA-binding domains"/>
    <property type="match status" value="1"/>
</dbReference>
<comment type="caution">
    <text evidence="3">The sequence shown here is derived from an EMBL/GenBank/DDBJ whole genome shotgun (WGS) entry which is preliminary data.</text>
</comment>
<name>A0A1S9T061_BACMY</name>
<dbReference type="PANTHER" id="PTHR46558:SF11">
    <property type="entry name" value="HTH-TYPE TRANSCRIPTIONAL REGULATOR XRE"/>
    <property type="match status" value="1"/>
</dbReference>
<evidence type="ECO:0000313" key="4">
    <source>
        <dbReference type="Proteomes" id="UP000190696"/>
    </source>
</evidence>
<dbReference type="Pfam" id="PF01381">
    <property type="entry name" value="HTH_3"/>
    <property type="match status" value="1"/>
</dbReference>
<feature type="domain" description="HTH cro/C1-type" evidence="2">
    <location>
        <begin position="6"/>
        <end position="60"/>
    </location>
</feature>
<dbReference type="PANTHER" id="PTHR46558">
    <property type="entry name" value="TRACRIPTIONAL REGULATORY PROTEIN-RELATED-RELATED"/>
    <property type="match status" value="1"/>
</dbReference>
<dbReference type="Gene3D" id="1.10.260.40">
    <property type="entry name" value="lambda repressor-like DNA-binding domains"/>
    <property type="match status" value="1"/>
</dbReference>
<accession>A0A1S9T061</accession>
<evidence type="ECO:0000256" key="1">
    <source>
        <dbReference type="ARBA" id="ARBA00023125"/>
    </source>
</evidence>